<keyword evidence="3" id="KW-1185">Reference proteome</keyword>
<feature type="compositionally biased region" description="Basic and acidic residues" evidence="1">
    <location>
        <begin position="34"/>
        <end position="44"/>
    </location>
</feature>
<gene>
    <name evidence="2" type="ORF">KASA_0O04114G</name>
</gene>
<feature type="compositionally biased region" description="Basic and acidic residues" evidence="1">
    <location>
        <begin position="17"/>
        <end position="26"/>
    </location>
</feature>
<dbReference type="OrthoDB" id="4039633at2759"/>
<feature type="region of interest" description="Disordered" evidence="1">
    <location>
        <begin position="1"/>
        <end position="44"/>
    </location>
</feature>
<dbReference type="Proteomes" id="UP000196158">
    <property type="component" value="Unassembled WGS sequence"/>
</dbReference>
<sequence length="114" mass="13333">MSTESENLKEQPNLKQEMTKNHDKESNLNIEAVKSSEKNVPKEVKNVPEDYTHCPICKTPLQKFLIQQNYSLVMCPKEDCNYPFDQEQNIDNISYIDEKEMLEVAQQRLSLNPE</sequence>
<protein>
    <submittedName>
        <fullName evidence="2">Uncharacterized protein</fullName>
    </submittedName>
</protein>
<dbReference type="EMBL" id="FXLY01000004">
    <property type="protein sequence ID" value="SMN19822.1"/>
    <property type="molecule type" value="Genomic_DNA"/>
</dbReference>
<evidence type="ECO:0000256" key="1">
    <source>
        <dbReference type="SAM" id="MobiDB-lite"/>
    </source>
</evidence>
<organism evidence="2 3">
    <name type="scientific">Maudiozyma saulgeensis</name>
    <dbReference type="NCBI Taxonomy" id="1789683"/>
    <lineage>
        <taxon>Eukaryota</taxon>
        <taxon>Fungi</taxon>
        <taxon>Dikarya</taxon>
        <taxon>Ascomycota</taxon>
        <taxon>Saccharomycotina</taxon>
        <taxon>Saccharomycetes</taxon>
        <taxon>Saccharomycetales</taxon>
        <taxon>Saccharomycetaceae</taxon>
        <taxon>Maudiozyma</taxon>
    </lineage>
</organism>
<evidence type="ECO:0000313" key="2">
    <source>
        <dbReference type="EMBL" id="SMN19822.1"/>
    </source>
</evidence>
<dbReference type="AlphaFoldDB" id="A0A1X7R2C1"/>
<accession>A0A1X7R2C1</accession>
<reference evidence="2 3" key="1">
    <citation type="submission" date="2017-04" db="EMBL/GenBank/DDBJ databases">
        <authorList>
            <person name="Afonso C.L."/>
            <person name="Miller P.J."/>
            <person name="Scott M.A."/>
            <person name="Spackman E."/>
            <person name="Goraichik I."/>
            <person name="Dimitrov K.M."/>
            <person name="Suarez D.L."/>
            <person name="Swayne D.E."/>
        </authorList>
    </citation>
    <scope>NUCLEOTIDE SEQUENCE [LARGE SCALE GENOMIC DNA]</scope>
</reference>
<proteinExistence type="predicted"/>
<name>A0A1X7R2C1_9SACH</name>
<evidence type="ECO:0000313" key="3">
    <source>
        <dbReference type="Proteomes" id="UP000196158"/>
    </source>
</evidence>